<dbReference type="Gramene" id="KZM82977">
    <property type="protein sequence ID" value="KZM82977"/>
    <property type="gene ID" value="DCAR_030546"/>
</dbReference>
<feature type="compositionally biased region" description="Basic and acidic residues" evidence="1">
    <location>
        <begin position="427"/>
        <end position="454"/>
    </location>
</feature>
<feature type="compositionally biased region" description="Basic and acidic residues" evidence="1">
    <location>
        <begin position="370"/>
        <end position="388"/>
    </location>
</feature>
<feature type="compositionally biased region" description="Basic and acidic residues" evidence="1">
    <location>
        <begin position="465"/>
        <end position="487"/>
    </location>
</feature>
<evidence type="ECO:0000313" key="2">
    <source>
        <dbReference type="EMBL" id="WOH15940.1"/>
    </source>
</evidence>
<feature type="compositionally biased region" description="Polar residues" evidence="1">
    <location>
        <begin position="543"/>
        <end position="552"/>
    </location>
</feature>
<feature type="compositionally biased region" description="Basic and acidic residues" evidence="1">
    <location>
        <begin position="125"/>
        <end position="145"/>
    </location>
</feature>
<sequence>MGCKESKHRAVAEGNTIITPSSSRKSMSRGQSSSIKNNAASLQRSRSTRSSVQKQDSLKKINVGDSKASTVLKQNENAGYDKGTVNVSRVLEGEDRRLKDLNDQIAKSEEKELMTGKNDVGIETNVERKENENVEKANQEKDKLDNVVIPKVNLSSSSRKDDEGIESVITDGLSARSVYFTPTEAHGPFGVNRKTDDDEEDQELIEEKQESSKQKQESNEEKQESTEEKQESIEEIKDTESAEGAAEDNTNRTVHEVAENDADEAEVAEKNPIESDAATPRNQEESEVSEKIKVAEAAEKNPIETDAATPGNQDELEVAEKLKVAEDAISALETMVKEGDKTEDNDEARQDPVEETEEVPVSEGKIAEATLEKPVIEADDSDMIRQTEVESTDATHQNPEQGADRSEESREIEPEATDATLSYPVIESDKTEESLLKDENGVKEIHEVADKVEEIPPEEADSSDPTDHKNQELVSDKTEDVQGKEAEVADGTQEDPVKEVGVADQVENLGTDAKEISINEENPVKNLENTTKDEANAEEDTENSSTANVHQISSKDPDNK</sequence>
<feature type="compositionally biased region" description="Basic and acidic residues" evidence="1">
    <location>
        <begin position="1"/>
        <end position="11"/>
    </location>
</feature>
<feature type="region of interest" description="Disordered" evidence="1">
    <location>
        <begin position="1"/>
        <end position="75"/>
    </location>
</feature>
<accession>A0A175YHW3</accession>
<feature type="compositionally biased region" description="Basic and acidic residues" evidence="1">
    <location>
        <begin position="402"/>
        <end position="413"/>
    </location>
</feature>
<organism evidence="2 3">
    <name type="scientific">Daucus carota subsp. sativus</name>
    <name type="common">Carrot</name>
    <dbReference type="NCBI Taxonomy" id="79200"/>
    <lineage>
        <taxon>Eukaryota</taxon>
        <taxon>Viridiplantae</taxon>
        <taxon>Streptophyta</taxon>
        <taxon>Embryophyta</taxon>
        <taxon>Tracheophyta</taxon>
        <taxon>Spermatophyta</taxon>
        <taxon>Magnoliopsida</taxon>
        <taxon>eudicotyledons</taxon>
        <taxon>Gunneridae</taxon>
        <taxon>Pentapetalae</taxon>
        <taxon>asterids</taxon>
        <taxon>campanulids</taxon>
        <taxon>Apiales</taxon>
        <taxon>Apiaceae</taxon>
        <taxon>Apioideae</taxon>
        <taxon>Scandiceae</taxon>
        <taxon>Daucinae</taxon>
        <taxon>Daucus</taxon>
        <taxon>Daucus sect. Daucus</taxon>
    </lineage>
</organism>
<feature type="compositionally biased region" description="Acidic residues" evidence="1">
    <location>
        <begin position="455"/>
        <end position="464"/>
    </location>
</feature>
<feature type="compositionally biased region" description="Polar residues" evidence="1">
    <location>
        <begin position="35"/>
        <end position="55"/>
    </location>
</feature>
<reference evidence="2" key="1">
    <citation type="journal article" date="2016" name="Nat. Genet.">
        <title>A high-quality carrot genome assembly provides new insights into carotenoid accumulation and asterid genome evolution.</title>
        <authorList>
            <person name="Iorizzo M."/>
            <person name="Ellison S."/>
            <person name="Senalik D."/>
            <person name="Zeng P."/>
            <person name="Satapoomin P."/>
            <person name="Huang J."/>
            <person name="Bowman M."/>
            <person name="Iovene M."/>
            <person name="Sanseverino W."/>
            <person name="Cavagnaro P."/>
            <person name="Yildiz M."/>
            <person name="Macko-Podgorni A."/>
            <person name="Moranska E."/>
            <person name="Grzebelus E."/>
            <person name="Grzebelus D."/>
            <person name="Ashrafi H."/>
            <person name="Zheng Z."/>
            <person name="Cheng S."/>
            <person name="Spooner D."/>
            <person name="Van Deynze A."/>
            <person name="Simon P."/>
        </authorList>
    </citation>
    <scope>NUCLEOTIDE SEQUENCE</scope>
    <source>
        <tissue evidence="2">Leaf</tissue>
    </source>
</reference>
<keyword evidence="3" id="KW-1185">Reference proteome</keyword>
<dbReference type="EMBL" id="CP093351">
    <property type="protein sequence ID" value="WOH15940.1"/>
    <property type="molecule type" value="Genomic_DNA"/>
</dbReference>
<feature type="compositionally biased region" description="Basic and acidic residues" evidence="1">
    <location>
        <begin position="205"/>
        <end position="240"/>
    </location>
</feature>
<feature type="compositionally biased region" description="Basic and acidic residues" evidence="1">
    <location>
        <begin position="249"/>
        <end position="258"/>
    </location>
</feature>
<evidence type="ECO:0000256" key="1">
    <source>
        <dbReference type="SAM" id="MobiDB-lite"/>
    </source>
</evidence>
<protein>
    <submittedName>
        <fullName evidence="2">Uncharacterized protein</fullName>
    </submittedName>
</protein>
<name>A0A175YHW3_DAUCS</name>
<dbReference type="OMA" id="RLEDECF"/>
<gene>
    <name evidence="2" type="ORF">DCAR_0935488</name>
</gene>
<evidence type="ECO:0000313" key="3">
    <source>
        <dbReference type="Proteomes" id="UP000077755"/>
    </source>
</evidence>
<feature type="compositionally biased region" description="Basic and acidic residues" evidence="1">
    <location>
        <begin position="282"/>
        <end position="303"/>
    </location>
</feature>
<feature type="region of interest" description="Disordered" evidence="1">
    <location>
        <begin position="116"/>
        <end position="316"/>
    </location>
</feature>
<dbReference type="Proteomes" id="UP000077755">
    <property type="component" value="Chromosome 9"/>
</dbReference>
<dbReference type="AlphaFoldDB" id="A0A175YHW3"/>
<feature type="compositionally biased region" description="Basic and acidic residues" evidence="1">
    <location>
        <begin position="335"/>
        <end position="352"/>
    </location>
</feature>
<reference evidence="2" key="2">
    <citation type="submission" date="2022-03" db="EMBL/GenBank/DDBJ databases">
        <title>Draft title - Genomic analysis of global carrot germplasm unveils the trajectory of domestication and the origin of high carotenoid orange carrot.</title>
        <authorList>
            <person name="Iorizzo M."/>
            <person name="Ellison S."/>
            <person name="Senalik D."/>
            <person name="Macko-Podgorni A."/>
            <person name="Grzebelus D."/>
            <person name="Bostan H."/>
            <person name="Rolling W."/>
            <person name="Curaba J."/>
            <person name="Simon P."/>
        </authorList>
    </citation>
    <scope>NUCLEOTIDE SEQUENCE</scope>
    <source>
        <tissue evidence="2">Leaf</tissue>
    </source>
</reference>
<feature type="compositionally biased region" description="Low complexity" evidence="1">
    <location>
        <begin position="21"/>
        <end position="34"/>
    </location>
</feature>
<feature type="region of interest" description="Disordered" evidence="1">
    <location>
        <begin position="334"/>
        <end position="560"/>
    </location>
</feature>
<proteinExistence type="predicted"/>